<dbReference type="OrthoDB" id="271725at2759"/>
<feature type="compositionally biased region" description="Polar residues" evidence="4">
    <location>
        <begin position="701"/>
        <end position="711"/>
    </location>
</feature>
<dbReference type="SUPFAM" id="SSF54928">
    <property type="entry name" value="RNA-binding domain, RBD"/>
    <property type="match status" value="2"/>
</dbReference>
<dbReference type="Pfam" id="PF00076">
    <property type="entry name" value="RRM_1"/>
    <property type="match status" value="2"/>
</dbReference>
<dbReference type="Gene3D" id="3.30.70.330">
    <property type="match status" value="2"/>
</dbReference>
<evidence type="ECO:0000256" key="1">
    <source>
        <dbReference type="ARBA" id="ARBA00022737"/>
    </source>
</evidence>
<reference evidence="6 7" key="1">
    <citation type="submission" date="2019-09" db="EMBL/GenBank/DDBJ databases">
        <title>The hologenome of the rock-dwelling lichen Lasallia pustulata.</title>
        <authorList>
            <person name="Greshake Tzovaras B."/>
            <person name="Segers F."/>
            <person name="Bicker A."/>
            <person name="Dal Grande F."/>
            <person name="Otte J."/>
            <person name="Hankeln T."/>
            <person name="Schmitt I."/>
            <person name="Ebersberger I."/>
        </authorList>
    </citation>
    <scope>NUCLEOTIDE SEQUENCE [LARGE SCALE GENOMIC DNA]</scope>
    <source>
        <strain evidence="6">A1-1</strain>
    </source>
</reference>
<evidence type="ECO:0000313" key="6">
    <source>
        <dbReference type="EMBL" id="KAA6407735.1"/>
    </source>
</evidence>
<accession>A0A5M8PEU1</accession>
<keyword evidence="1" id="KW-0677">Repeat</keyword>
<feature type="domain" description="RRM" evidence="5">
    <location>
        <begin position="474"/>
        <end position="552"/>
    </location>
</feature>
<proteinExistence type="predicted"/>
<dbReference type="EMBL" id="VXIT01000016">
    <property type="protein sequence ID" value="KAA6407735.1"/>
    <property type="molecule type" value="Genomic_DNA"/>
</dbReference>
<evidence type="ECO:0000256" key="2">
    <source>
        <dbReference type="ARBA" id="ARBA00022884"/>
    </source>
</evidence>
<evidence type="ECO:0000256" key="4">
    <source>
        <dbReference type="SAM" id="MobiDB-lite"/>
    </source>
</evidence>
<feature type="domain" description="RRM" evidence="5">
    <location>
        <begin position="385"/>
        <end position="470"/>
    </location>
</feature>
<dbReference type="SMART" id="SM00360">
    <property type="entry name" value="RRM"/>
    <property type="match status" value="2"/>
</dbReference>
<feature type="region of interest" description="Disordered" evidence="4">
    <location>
        <begin position="675"/>
        <end position="717"/>
    </location>
</feature>
<evidence type="ECO:0000313" key="7">
    <source>
        <dbReference type="Proteomes" id="UP000324767"/>
    </source>
</evidence>
<dbReference type="PANTHER" id="PTHR24012">
    <property type="entry name" value="RNA BINDING PROTEIN"/>
    <property type="match status" value="1"/>
</dbReference>
<dbReference type="InterPro" id="IPR000504">
    <property type="entry name" value="RRM_dom"/>
</dbReference>
<protein>
    <recommendedName>
        <fullName evidence="5">RRM domain-containing protein</fullName>
    </recommendedName>
</protein>
<dbReference type="GO" id="GO:0003723">
    <property type="term" value="F:RNA binding"/>
    <property type="evidence" value="ECO:0007669"/>
    <property type="project" value="UniProtKB-UniRule"/>
</dbReference>
<sequence length="717" mass="77505">MRALPNISLSVAPARLKPTHTFRTLTVNCSGSVPDTPSFFNFHSQQLIALPSHTEDCSSTFILHPLDTIPGVQISVSSAVTGYTSTLALGFVTNSGSCSSHSIHRSENLNVQLENSSYNASSRTGYGHGIPYGHQFQYNTHGQLYSQAPASSYPEVVSESMDSLANAFGSVNVQGMSSIGSGKPNTATTMPGSHANSQVYYLADGRVLVSNIQTQQGIYQQSSAGFKIAPSQTQFLQQGPYSGFQPGMQIIANTPQAPAWLSSRPKPEEVPDLAGARRSSWSSNEEAGPGTPFYGPQRGREYLGGIAVADHSPNAWSTTPSPQQLTQVYVPPQILVAPDGQHVYADLDAITLKDPAIPLAIPAPFTPGGGRGTLEKSLRNELAVTNVYVRGLHPNTTDEMLHAYGARFGDIQSCKAILDLPAGGMCKGFGFIKYWNFIHGENCIRGFFHRGYEAKWARESHNAKLKTLSDPTNTNLYVSNLPKDMNEAMLAAIFSGYQILSKKIMRDDNGISRGVGFARFESHEICEEVIENFHGKPVGKDGAGIQIRFADTEKQKQLKSSTTQKRQYKTEEYAAAAFGPLSPYQHPSPTGTNFTTPLQTRIQGTNGFYFNQSPIPQFYATYPQPLSNPNQATSFQTGNRVKLENVPLVRARQAPHLIIESPSGSPCGATALKERSVDQANRSLTPDSDDDGAVCTPATAVATSKNDTETSPVKVAI</sequence>
<keyword evidence="2 3" id="KW-0694">RNA-binding</keyword>
<comment type="caution">
    <text evidence="6">The sequence shown here is derived from an EMBL/GenBank/DDBJ whole genome shotgun (WGS) entry which is preliminary data.</text>
</comment>
<evidence type="ECO:0000256" key="3">
    <source>
        <dbReference type="PROSITE-ProRule" id="PRU00176"/>
    </source>
</evidence>
<organism evidence="6 7">
    <name type="scientific">Lasallia pustulata</name>
    <dbReference type="NCBI Taxonomy" id="136370"/>
    <lineage>
        <taxon>Eukaryota</taxon>
        <taxon>Fungi</taxon>
        <taxon>Dikarya</taxon>
        <taxon>Ascomycota</taxon>
        <taxon>Pezizomycotina</taxon>
        <taxon>Lecanoromycetes</taxon>
        <taxon>OSLEUM clade</taxon>
        <taxon>Umbilicariomycetidae</taxon>
        <taxon>Umbilicariales</taxon>
        <taxon>Umbilicariaceae</taxon>
        <taxon>Lasallia</taxon>
    </lineage>
</organism>
<gene>
    <name evidence="6" type="ORF">FRX48_08573</name>
</gene>
<dbReference type="InterPro" id="IPR035979">
    <property type="entry name" value="RBD_domain_sf"/>
</dbReference>
<feature type="region of interest" description="Disordered" evidence="4">
    <location>
        <begin position="258"/>
        <end position="296"/>
    </location>
</feature>
<name>A0A5M8PEU1_9LECA</name>
<dbReference type="InterPro" id="IPR012677">
    <property type="entry name" value="Nucleotide-bd_a/b_plait_sf"/>
</dbReference>
<dbReference type="PROSITE" id="PS50102">
    <property type="entry name" value="RRM"/>
    <property type="match status" value="2"/>
</dbReference>
<dbReference type="Proteomes" id="UP000324767">
    <property type="component" value="Unassembled WGS sequence"/>
</dbReference>
<dbReference type="AlphaFoldDB" id="A0A5M8PEU1"/>
<evidence type="ECO:0000259" key="5">
    <source>
        <dbReference type="PROSITE" id="PS50102"/>
    </source>
</evidence>